<dbReference type="Proteomes" id="UP001303373">
    <property type="component" value="Chromosome 3"/>
</dbReference>
<evidence type="ECO:0000256" key="1">
    <source>
        <dbReference type="SAM" id="MobiDB-lite"/>
    </source>
</evidence>
<reference evidence="2 3" key="1">
    <citation type="submission" date="2023-11" db="EMBL/GenBank/DDBJ databases">
        <title>An acidophilic fungus is an integral part of prey digestion in a carnivorous sundew plant.</title>
        <authorList>
            <person name="Tsai I.J."/>
        </authorList>
    </citation>
    <scope>NUCLEOTIDE SEQUENCE [LARGE SCALE GENOMIC DNA]</scope>
    <source>
        <strain evidence="2">169a</strain>
    </source>
</reference>
<feature type="region of interest" description="Disordered" evidence="1">
    <location>
        <begin position="1"/>
        <end position="58"/>
    </location>
</feature>
<dbReference type="EMBL" id="CP138582">
    <property type="protein sequence ID" value="WPG99506.1"/>
    <property type="molecule type" value="Genomic_DNA"/>
</dbReference>
<gene>
    <name evidence="2" type="ORF">R9X50_00232100</name>
</gene>
<proteinExistence type="predicted"/>
<organism evidence="2 3">
    <name type="scientific">Acrodontium crateriforme</name>
    <dbReference type="NCBI Taxonomy" id="150365"/>
    <lineage>
        <taxon>Eukaryota</taxon>
        <taxon>Fungi</taxon>
        <taxon>Dikarya</taxon>
        <taxon>Ascomycota</taxon>
        <taxon>Pezizomycotina</taxon>
        <taxon>Dothideomycetes</taxon>
        <taxon>Dothideomycetidae</taxon>
        <taxon>Mycosphaerellales</taxon>
        <taxon>Teratosphaeriaceae</taxon>
        <taxon>Acrodontium</taxon>
    </lineage>
</organism>
<evidence type="ECO:0000313" key="2">
    <source>
        <dbReference type="EMBL" id="WPG99506.1"/>
    </source>
</evidence>
<protein>
    <submittedName>
        <fullName evidence="2">Uncharacterized protein</fullName>
    </submittedName>
</protein>
<keyword evidence="3" id="KW-1185">Reference proteome</keyword>
<feature type="compositionally biased region" description="Basic and acidic residues" evidence="1">
    <location>
        <begin position="11"/>
        <end position="27"/>
    </location>
</feature>
<sequence length="326" mass="36599">MVGQSESRGGPVERENNTVESHDREENSLVPASSKHVEESSNKSEPSVPFGEDNASDWHTGHITRLTRGQIVPTPIPSSEIKACHQIIDSGEQFLPVQMPVSTPSGLAPFTYERALCNRIKYHRLCEGGDLDVRKFTPIFVHSMLMLPGTMANTLQKGSSFDCFRRMTPALLPGFHPHVHNESRLPCLVQSSNPLDHVQGMLLMGQGKAGKNLVNQHYHRETTRTKQQVECEVLVHTPRSDRIHPDSPWCLCRVKIRAYVWLWSSVDPAAGLAQRTPRWTIEDYIAGNFGPPVIRTIHQDGSDDDPSSSEYTYCEQQIPERIKDSC</sequence>
<evidence type="ECO:0000313" key="3">
    <source>
        <dbReference type="Proteomes" id="UP001303373"/>
    </source>
</evidence>
<accession>A0AAQ3M6R0</accession>
<dbReference type="AlphaFoldDB" id="A0AAQ3M6R0"/>
<name>A0AAQ3M6R0_9PEZI</name>